<feature type="region of interest" description="Disordered" evidence="1">
    <location>
        <begin position="30"/>
        <end position="51"/>
    </location>
</feature>
<reference evidence="2 3" key="1">
    <citation type="submission" date="2018-08" db="EMBL/GenBank/DDBJ databases">
        <title>Genomic Encyclopedia of Archaeal and Bacterial Type Strains, Phase II (KMG-II): from individual species to whole genera.</title>
        <authorList>
            <person name="Goeker M."/>
        </authorList>
    </citation>
    <scope>NUCLEOTIDE SEQUENCE [LARGE SCALE GENOMIC DNA]</scope>
    <source>
        <strain evidence="2 3">DSM 45791</strain>
    </source>
</reference>
<proteinExistence type="predicted"/>
<organism evidence="2 3">
    <name type="scientific">Kutzneria buriramensis</name>
    <dbReference type="NCBI Taxonomy" id="1045776"/>
    <lineage>
        <taxon>Bacteria</taxon>
        <taxon>Bacillati</taxon>
        <taxon>Actinomycetota</taxon>
        <taxon>Actinomycetes</taxon>
        <taxon>Pseudonocardiales</taxon>
        <taxon>Pseudonocardiaceae</taxon>
        <taxon>Kutzneria</taxon>
    </lineage>
</organism>
<comment type="caution">
    <text evidence="2">The sequence shown here is derived from an EMBL/GenBank/DDBJ whole genome shotgun (WGS) entry which is preliminary data.</text>
</comment>
<dbReference type="AlphaFoldDB" id="A0A3E0G3S0"/>
<sequence length="64" mass="6771">MAGKVGVTGKVSDEVKAARCGMTLEQWRKAQQGVKTNKTRGRRATGEGVDFSTPVAGQLDMFAG</sequence>
<protein>
    <submittedName>
        <fullName evidence="2">Uncharacterized protein</fullName>
    </submittedName>
</protein>
<gene>
    <name evidence="2" type="ORF">BCF44_1476</name>
</gene>
<evidence type="ECO:0000313" key="2">
    <source>
        <dbReference type="EMBL" id="REH17434.1"/>
    </source>
</evidence>
<name>A0A3E0G3S0_9PSEU</name>
<dbReference type="EMBL" id="QUNO01000047">
    <property type="protein sequence ID" value="REH17434.1"/>
    <property type="molecule type" value="Genomic_DNA"/>
</dbReference>
<accession>A0A3E0G3S0</accession>
<dbReference type="RefSeq" id="WP_116182449.1">
    <property type="nucleotide sequence ID" value="NZ_CP144377.1"/>
</dbReference>
<dbReference type="Proteomes" id="UP000256269">
    <property type="component" value="Unassembled WGS sequence"/>
</dbReference>
<evidence type="ECO:0000256" key="1">
    <source>
        <dbReference type="SAM" id="MobiDB-lite"/>
    </source>
</evidence>
<evidence type="ECO:0000313" key="3">
    <source>
        <dbReference type="Proteomes" id="UP000256269"/>
    </source>
</evidence>
<keyword evidence="3" id="KW-1185">Reference proteome</keyword>